<feature type="region of interest" description="Disordered" evidence="13">
    <location>
        <begin position="3368"/>
        <end position="3399"/>
    </location>
</feature>
<dbReference type="Proteomes" id="UP000694727">
    <property type="component" value="Unplaced"/>
</dbReference>
<dbReference type="FunFam" id="2.60.40.10:FF:001611">
    <property type="entry name" value="cardiomyopathy-associated protein 5"/>
    <property type="match status" value="1"/>
</dbReference>
<feature type="compositionally biased region" description="Low complexity" evidence="13">
    <location>
        <begin position="615"/>
        <end position="625"/>
    </location>
</feature>
<sequence length="4431" mass="490144">MRLRVPSLASLSQLRIQCCRELWCRSKTRLGSSMTVAVALAGSCGFDKIPRQGTSMSLRCGPKKQKQMWSEIKLFDGHEFTNMARSSFFFSDYRLSDQDEEGKTKKTCIISDPSFSMVTVQREDSGITWETNSSRSSTPWASEESQTSGVCSLEGSTLNSPPGNVSFIVDEVKKVRKRKPKSKHGSPLLRRKGNKKRNSFESQDVPANRKSNPLISESQVLNTQKEKSSTGIYDKTEKKKSTSSTPPITGAIYKEHKPLVLRPVYIGTVQYKIKMFNSVKEELIPLQFYGTLPKGYVIKEIHYRRGKDASISLEPDLGNRDSTVVSKTGKLVAQSIEEDKVKELASPWRGALSKGSKSPTSLFSHEDREKMYIDSPLRAASATKPTPSSYTNDDIAEQEPQVSTPKSVPQPPADEAKPREMEPASLTVDVSAAAFLEPAKEKLEADLQETITEDHDSSVSPPSVDEIKKEDVSSADHSISLEAEKGSLETGSPAPAASIQEDFGPEREELDLTALEQAEPVSEQLTPPHLSVKGDKEENVPELSISLSEPLVLEEPEKEEIETSLRVAATPEREDSNLVEEEIIELDYPESPSVSEEPFPPRLAPEVEQKEEETILPLLTTPTPEHVLSEEEREENESVSTDSAFVSEYSVPQDLSYELEKQDIEPVSLSHVKAVSEHAVLSEEENDEFEPYSPASVSTSEHSLSPSKMEQTPECQSPLFSTVTLEHVVLSGEEASESGRYTPDSTSASEYSLPSQATKESLKETTDHKSPLKSKGVPEPMISSEEGKDDTGPYSPEVASVPEGSLPPDTTKGTSEWLAPPLSAATSEHMVLSENENLGNEPFTPDSTLTSQYAVLPNVTQESPKTVVDDVSLLESKGVSEHKILSEEEKEDTGLYSPEVASVPEHALPPDTTEGTSEWLAPPLSAATSEHMVLSENENLGNEPFTPDSTLTSQYAVLPNVTQESPKTVVDDVSLLESKGVSEHKILSEEEKEDTGLYSPEVASVPEHALPPDTTEGTSEWLAPPLSAATSEHMVLSENENLGNEPFTPDSTLTSQYAVLPNVTQESPKTVVDDVSLLESKGVSEHKILSEEEKEDTGPYSPEVASAPEHALPPDTTEGTSEWLAPPLSAATSEHMVLSENENLGNEPFTPDSTLTSQYAVLPNVTQESPKTVVDDVSLLESKGVSEHKILSEEEKEDTGLYSPEVASVPEHPLPPDTTEGTSEWLAPPLSAATSEHMVLSENENLGNEPFTPDSTLTSQYAVLPNVTQESPKTVVDDVSLLESKGVSEHKILSEEEKEDTGLYSPEVASVPEHPLPPDTIKGISECQVPPLSTIPSEHVALSEEETVEVDRYTPSSISTSEFSVPPFATPEPQEEPIIHISHRNLKGASSPVNFSEEEQEDIGPFSPDSAFVSEFSFPSYAAQETEKREFECDSPICLTSPSEHTLLSDEDTEEAELFSPDSASQASIPPYRIPETNKKEIEPGSLLTAMAASGYSSFAEAHEEEIASSTTPVPEHLSSSQQQRAEPPPSTSTPEDLSQLPSTDEAEKAEIKSDVQITSTSVSEHLILAQKTRTRTYLEPESEDLNPPCLTSDSEKGEIQPSSSLAATPVQSSIVKEETKPVLPTSQCLVSPDIVHAVKKEQEPKASLTPESADEQMALLKVKNGEEIVPDSQEAIAHVLRDQEMVPQPPNVPESGMKYSVLPDLVDEPKKDVKPDLAPTVTSELEQRMLSENEPEVIKPYSLLKETSFSGPEILSVVKTEVKHVSKITGTPGVLQSASPGVEKEVEHEPPVPEFSALSEEIRQEIEPSPSVTTSVTKHDSSLPELAKEEIPTDLSLTTPVEHSVLTKVGKSELGSGLPPLVSSTDEHSLLKEEENVAIKASSPPETAVSQHPTWSEREKEIKFDVPPSISSISEHSVLSKIETEVTPELPITKALPSQQSDVSKEAMVENKQDLSLSPVLDSEHLDLSQMKMSTSAAEVSGPEHVLLLNRGGEIKKTETELPSSQNVSPAPKHIIPKGKNEEMVGSSPEFERLASEDLPPALPTLRDDKNKQVMETSSVGQGEFPSEKQGLAPAELFLEPEKKDKPHRISELPNAGSEFTSGLGRQSGSIDTEQIKAPVTETGDSVLEKGPAELRSREGKEENREPHVSTPVPEISEISSCLREEPQIQEIKSFSPSLGSKEALTSLLEGDSPEELQPHMLSLKGLSEELTHSADFKKGEKQEISSLLPTGNLKAQVTGDTIIRLKEETDQPNSFHAPQSITEPSKIASSDLLVEQEKPEEGLHSDQTVKLPDVSRSFADKEDLGTKPFLVMKENLPLEESRSFTTTEPTYVKETHLKEALISPKDENWMLKKPEDLAGYHEERVPGSVQLGSFGTSDLMIGELKPTLSEKDHTMEIGKQVLPYSAEESHLPLQEQVSTLDTARGHAETLSTKTYSSEEINLTPKPQSLVPAGKVERNEAEGKQTLPLMEDENLVLRKANREYSRPCIEDSQEEIKTPSEIILREQVSGPSVDQVKSETLPSVVKAAHFLAEEVEPALGNEKEAQQPVCPSRGEKPLEESKVILSKVVDDANERGKPASEVKIPTQTKHLPSTQENEEPQLPESPEVVQKLPEVQKAVEPGLSEEKGKKGISSFTSWMSSLFFRSSTPDNKVAKKEALEAKPSPSVEKAETVIESRGPAPADIQATEKPADHIIPEPKPKIADKPRDTLVKSGEGQDFKEKLTSLSNADVLQQPKSNLEGSSEGYGKKEVLDYTEETDLNSVLLSADGEGHLRIQSYSPKGEKSIVEEAKNVVPFHVTDSKRLQKPEIAPPSKWNISILKEEPRSDQKEKSLFSFDAVDKVPQKPKSPSSSFAIKDTTEESEKLESIILPIEESKGNLIHLDEDRLEKEMPKHTSLKFSEEEIKFRSVSPTEEEDNLRMRSFSSAEKQVLAEKQEPVAPLQLRGDNEIGKAQITHGLSPVTLKEAKPAAVWQQVCHNEDHKERYKIIEEEKEEKEKEKFSEGKQQQEIQPCSENIARHMPVELEISFSHTLGETQPFSLEKTTAITEKSETLISEAYPEIRETKAVSVQPHPLEEHKVVEKSETLLPLDLPYRDEIDDRSSPKEGNLVVEKSNEDVVSHSEEKGQVTVSGPPKYAPVDIPKESMREGSPSKESERILDRPFGETKNLETPYLLSSVKPQTHVSEGSPEISTMKKQEISWSELTPDSHEDHTVQTSRDATSEMSEQSVLISKHHLEAVEDAHVNEPHSLASSNYAQFIINASTVRADEVVSKEPEGTYVKDEEFTTSKPAGLSEDQKSAFSIISEGCEILNIHAPAFISSVDQEESEQMQEKLEYLEEKPLFKPLSLYDKSEALACHKTLQDKIEDADKKVTPLKESKQEETHRTEEELSPDSETGDLAFNPPAIPSEEDYFEKYTLIDYNISPDPEKQRAPWKLNVEAELSKEAPEETVSFPEHSEESALEHEYDLVKLDERFYGPEKDYNKLSDPETQKVLVIQKSADRDAPKSTNRDVDSKSPGMPLFDAEEGVLSRTQIFPTTAKAINPELLEEPPALAFLYKDLYEEAVGEKKKEGETASEGDSVNSEASFPSRNSDTDDGTGIYFEKYILKDDILHDTSVTEKDQGQGLDEKPVGKNDSYEPITAEGEIWGRFVTVSEEESLEEKQKAAYREGESLGHVETLDTVAMQRKAPITEEVRVVTQRISYAVPFEDTHHVLERVDETSSQAIEAANANPDVSLNVPVQVSFPEEEFSPGATCVQETLQEEPPIMVSPEPSADRLRGSPVQDEYEFAESLNYEVVTQDTLSEELYSESTPEDVLSQGKESFEHVSENEFVSEVEQSMSAEQKDLGREMTQQTQLALEVVAEEEPKRSQIDTYCYTCKCPISAVDKMFGTHKDHEVSTLDTAISAIKVQLAEFLEDLQEKSLRIEAFVSEIESFFNTIEENCSKNEKRLEEQNEEMMKKVLAQYDEKAQSFEEVKRKKMEFLHDQMVHFLQSMDTAKDTLETIVREAEELDETVFLTSFEEINERLLSAMESTASLERIPAAFSLFEHYDDSSARSDQMLKQVAVPQPPRLEPQEPNSATSTTIAVYWSMSKEDVIDSFQVYCMEEPQDDQEVNDLVEEYRVTVKESYCVFEDLEPDRCYQVWVMAVNFTGCSLPSERAIFRTAPSTPVIRAEDCTVCWNTATIRWRPANLEATETYTLEYCRQHSPEGEGLRSFSGIKGLQLKVNLQPNDNYFFYVRAINAFGTSEQSEAALISTRGTRFLLLRETAHPALQISSSGTVISFAERRRLTEIPSVLGEELPACGRHYWETTVTDCPAYRLGICSSSAVQAGTLGQGESSWYMHCSEPQRYTFFYSGIVSDVHVTEHPARVGILLDYTTQRLLFLNAETGQLLFIIRHRFNEGVHPAFALEKPGKCTLHLGIEPPDSARHK</sequence>
<reference evidence="16" key="1">
    <citation type="submission" date="2025-08" db="UniProtKB">
        <authorList>
            <consortium name="Ensembl"/>
        </authorList>
    </citation>
    <scope>IDENTIFICATION</scope>
</reference>
<feature type="region of interest" description="Disordered" evidence="13">
    <location>
        <begin position="1992"/>
        <end position="2195"/>
    </location>
</feature>
<dbReference type="Ensembl" id="ENSSSCT00025062424.1">
    <property type="protein sequence ID" value="ENSSSCP00025026523.1"/>
    <property type="gene ID" value="ENSSSCG00025044852.1"/>
</dbReference>
<feature type="compositionally biased region" description="Polar residues" evidence="13">
    <location>
        <begin position="2253"/>
        <end position="2265"/>
    </location>
</feature>
<feature type="compositionally biased region" description="Polar residues" evidence="13">
    <location>
        <begin position="2586"/>
        <end position="2596"/>
    </location>
</feature>
<evidence type="ECO:0000256" key="9">
    <source>
        <dbReference type="ARBA" id="ARBA00023242"/>
    </source>
</evidence>
<evidence type="ECO:0000256" key="13">
    <source>
        <dbReference type="SAM" id="MobiDB-lite"/>
    </source>
</evidence>
<feature type="compositionally biased region" description="Basic and acidic residues" evidence="13">
    <location>
        <begin position="3499"/>
        <end position="3514"/>
    </location>
</feature>
<feature type="compositionally biased region" description="Polar residues" evidence="13">
    <location>
        <begin position="128"/>
        <end position="163"/>
    </location>
</feature>
<evidence type="ECO:0000256" key="12">
    <source>
        <dbReference type="ARBA" id="ARBA00079016"/>
    </source>
</evidence>
<dbReference type="Pfam" id="PF00622">
    <property type="entry name" value="SPRY"/>
    <property type="match status" value="1"/>
</dbReference>
<feature type="compositionally biased region" description="Basic and acidic residues" evidence="13">
    <location>
        <begin position="3478"/>
        <end position="3490"/>
    </location>
</feature>
<dbReference type="PROSITE" id="PS50853">
    <property type="entry name" value="FN3"/>
    <property type="match status" value="2"/>
</dbReference>
<accession>A0A8D0USL1</accession>
<feature type="region of interest" description="Disordered" evidence="13">
    <location>
        <begin position="1878"/>
        <end position="1902"/>
    </location>
</feature>
<dbReference type="InterPro" id="IPR036116">
    <property type="entry name" value="FN3_sf"/>
</dbReference>
<evidence type="ECO:0000256" key="8">
    <source>
        <dbReference type="ARBA" id="ARBA00023054"/>
    </source>
</evidence>
<feature type="region of interest" description="Disordered" evidence="13">
    <location>
        <begin position="2647"/>
        <end position="2746"/>
    </location>
</feature>
<feature type="compositionally biased region" description="Acidic residues" evidence="13">
    <location>
        <begin position="552"/>
        <end position="562"/>
    </location>
</feature>
<feature type="region of interest" description="Disordered" evidence="13">
    <location>
        <begin position="2570"/>
        <end position="2612"/>
    </location>
</feature>
<feature type="compositionally biased region" description="Basic and acidic residues" evidence="13">
    <location>
        <begin position="1818"/>
        <end position="1832"/>
    </location>
</feature>
<dbReference type="FunFam" id="2.60.120.920:FF:000038">
    <property type="entry name" value="cardiomyopathy-associated protein 5"/>
    <property type="match status" value="1"/>
</dbReference>
<feature type="compositionally biased region" description="Basic and acidic residues" evidence="13">
    <location>
        <begin position="1783"/>
        <end position="1792"/>
    </location>
</feature>
<feature type="region of interest" description="Disordered" evidence="13">
    <location>
        <begin position="121"/>
        <end position="249"/>
    </location>
</feature>
<feature type="domain" description="Fibronectin type-III" evidence="15">
    <location>
        <begin position="4066"/>
        <end position="4167"/>
    </location>
</feature>
<feature type="region of interest" description="Disordered" evidence="13">
    <location>
        <begin position="375"/>
        <end position="424"/>
    </location>
</feature>
<name>A0A8D0USL1_PIG</name>
<feature type="region of interest" description="Disordered" evidence="13">
    <location>
        <begin position="1086"/>
        <end position="1123"/>
    </location>
</feature>
<dbReference type="Pfam" id="PF00041">
    <property type="entry name" value="fn3"/>
    <property type="match status" value="1"/>
</dbReference>
<feature type="region of interest" description="Disordered" evidence="13">
    <location>
        <begin position="444"/>
        <end position="647"/>
    </location>
</feature>
<feature type="compositionally biased region" description="Basic and acidic residues" evidence="13">
    <location>
        <begin position="1944"/>
        <end position="1954"/>
    </location>
</feature>
<evidence type="ECO:0000256" key="6">
    <source>
        <dbReference type="ARBA" id="ARBA00022737"/>
    </source>
</evidence>
<evidence type="ECO:0000256" key="7">
    <source>
        <dbReference type="ARBA" id="ARBA00022951"/>
    </source>
</evidence>
<feature type="region of interest" description="Disordered" evidence="13">
    <location>
        <begin position="347"/>
        <end position="366"/>
    </location>
</feature>
<dbReference type="Gene3D" id="2.60.40.10">
    <property type="entry name" value="Immunoglobulins"/>
    <property type="match status" value="2"/>
</dbReference>
<evidence type="ECO:0000313" key="16">
    <source>
        <dbReference type="Ensembl" id="ENSSSCP00025026523.1"/>
    </source>
</evidence>
<dbReference type="SUPFAM" id="SSF49265">
    <property type="entry name" value="Fibronectin type III"/>
    <property type="match status" value="1"/>
</dbReference>
<feature type="compositionally biased region" description="Basic and acidic residues" evidence="13">
    <location>
        <begin position="2128"/>
        <end position="2149"/>
    </location>
</feature>
<dbReference type="GO" id="GO:0005634">
    <property type="term" value="C:nucleus"/>
    <property type="evidence" value="ECO:0007669"/>
    <property type="project" value="UniProtKB-SubCell"/>
</dbReference>
<dbReference type="SUPFAM" id="SSF57845">
    <property type="entry name" value="B-box zinc-binding domain"/>
    <property type="match status" value="1"/>
</dbReference>
<evidence type="ECO:0000256" key="10">
    <source>
        <dbReference type="ARBA" id="ARBA00037833"/>
    </source>
</evidence>
<feature type="compositionally biased region" description="Low complexity" evidence="13">
    <location>
        <begin position="541"/>
        <end position="551"/>
    </location>
</feature>
<keyword evidence="4" id="KW-0963">Cytoplasm</keyword>
<feature type="region of interest" description="Disordered" evidence="13">
    <location>
        <begin position="679"/>
        <end position="817"/>
    </location>
</feature>
<feature type="region of interest" description="Disordered" evidence="13">
    <location>
        <begin position="1189"/>
        <end position="1225"/>
    </location>
</feature>
<feature type="region of interest" description="Disordered" evidence="13">
    <location>
        <begin position="3178"/>
        <end position="3228"/>
    </location>
</feature>
<feature type="compositionally biased region" description="Basic and acidic residues" evidence="13">
    <location>
        <begin position="3618"/>
        <end position="3636"/>
    </location>
</feature>
<feature type="compositionally biased region" description="Polar residues" evidence="13">
    <location>
        <begin position="1533"/>
        <end position="1543"/>
    </location>
</feature>
<dbReference type="InterPro" id="IPR003877">
    <property type="entry name" value="SPRY_dom"/>
</dbReference>
<evidence type="ECO:0000313" key="17">
    <source>
        <dbReference type="Proteomes" id="UP000694727"/>
    </source>
</evidence>
<feature type="compositionally biased region" description="Polar residues" evidence="13">
    <location>
        <begin position="1508"/>
        <end position="1525"/>
    </location>
</feature>
<keyword evidence="5" id="KW-0597">Phosphoprotein</keyword>
<evidence type="ECO:0000256" key="2">
    <source>
        <dbReference type="ARBA" id="ARBA00004369"/>
    </source>
</evidence>
<feature type="compositionally biased region" description="Basic and acidic residues" evidence="13">
    <location>
        <begin position="2277"/>
        <end position="2286"/>
    </location>
</feature>
<comment type="subcellular location">
    <subcellularLocation>
        <location evidence="10">Cytoplasm</location>
        <location evidence="10">Myofibril</location>
        <location evidence="10">Sarcomere</location>
        <location evidence="10">M line</location>
    </subcellularLocation>
    <subcellularLocation>
        <location evidence="3">Cytoplasm</location>
        <location evidence="3">Perinuclear region</location>
    </subcellularLocation>
    <subcellularLocation>
        <location evidence="1">Nucleus</location>
    </subcellularLocation>
    <subcellularLocation>
        <location evidence="2">Sarcoplasmic reticulum</location>
    </subcellularLocation>
</comment>
<feature type="region of interest" description="Disordered" evidence="13">
    <location>
        <begin position="3566"/>
        <end position="3595"/>
    </location>
</feature>
<evidence type="ECO:0000256" key="4">
    <source>
        <dbReference type="ARBA" id="ARBA00022490"/>
    </source>
</evidence>
<dbReference type="Gene3D" id="3.30.160.60">
    <property type="entry name" value="Classic Zinc Finger"/>
    <property type="match status" value="1"/>
</dbReference>
<evidence type="ECO:0000256" key="11">
    <source>
        <dbReference type="ARBA" id="ARBA00072756"/>
    </source>
</evidence>
<feature type="compositionally biased region" description="Polar residues" evidence="13">
    <location>
        <begin position="743"/>
        <end position="759"/>
    </location>
</feature>
<feature type="region of interest" description="Disordered" evidence="13">
    <location>
        <begin position="2249"/>
        <end position="2293"/>
    </location>
</feature>
<feature type="compositionally biased region" description="Basic and acidic residues" evidence="13">
    <location>
        <begin position="3113"/>
        <end position="3126"/>
    </location>
</feature>
<feature type="region of interest" description="Disordered" evidence="13">
    <location>
        <begin position="1772"/>
        <end position="1836"/>
    </location>
</feature>
<keyword evidence="6" id="KW-0677">Repeat</keyword>
<dbReference type="InterPro" id="IPR043136">
    <property type="entry name" value="B30.2/SPRY_sf"/>
</dbReference>
<feature type="compositionally biased region" description="Basic and acidic residues" evidence="13">
    <location>
        <begin position="224"/>
        <end position="240"/>
    </location>
</feature>
<dbReference type="PANTHER" id="PTHR24099">
    <property type="entry name" value="E3 UBIQUITIN-PROTEIN LIGASE TRIM36-RELATED"/>
    <property type="match status" value="1"/>
</dbReference>
<keyword evidence="9" id="KW-0539">Nucleus</keyword>
<proteinExistence type="predicted"/>
<feature type="compositionally biased region" description="Acidic residues" evidence="13">
    <location>
        <begin position="577"/>
        <end position="588"/>
    </location>
</feature>
<evidence type="ECO:0000256" key="5">
    <source>
        <dbReference type="ARBA" id="ARBA00022553"/>
    </source>
</evidence>
<feature type="compositionally biased region" description="Polar residues" evidence="13">
    <location>
        <begin position="383"/>
        <end position="392"/>
    </location>
</feature>
<feature type="compositionally biased region" description="Polar residues" evidence="13">
    <location>
        <begin position="1601"/>
        <end position="1615"/>
    </location>
</feature>
<feature type="compositionally biased region" description="Basic and acidic residues" evidence="13">
    <location>
        <begin position="760"/>
        <end position="770"/>
    </location>
</feature>
<feature type="region of interest" description="Disordered" evidence="13">
    <location>
        <begin position="1499"/>
        <end position="1624"/>
    </location>
</feature>
<dbReference type="InterPro" id="IPR003961">
    <property type="entry name" value="FN3_dom"/>
</dbReference>
<dbReference type="GO" id="GO:0031430">
    <property type="term" value="C:M band"/>
    <property type="evidence" value="ECO:0007669"/>
    <property type="project" value="UniProtKB-SubCell"/>
</dbReference>
<dbReference type="CDD" id="cd00063">
    <property type="entry name" value="FN3"/>
    <property type="match status" value="2"/>
</dbReference>
<feature type="region of interest" description="Disordered" evidence="13">
    <location>
        <begin position="1937"/>
        <end position="1961"/>
    </location>
</feature>
<feature type="compositionally biased region" description="Basic and acidic residues" evidence="13">
    <location>
        <begin position="465"/>
        <end position="474"/>
    </location>
</feature>
<feature type="compositionally biased region" description="Basic and acidic residues" evidence="13">
    <location>
        <begin position="2081"/>
        <end position="2092"/>
    </location>
</feature>
<protein>
    <recommendedName>
        <fullName evidence="11">Cardiomyopathy-associated protein 5</fullName>
    </recommendedName>
    <alternativeName>
        <fullName evidence="12">Myospryn</fullName>
    </alternativeName>
</protein>
<dbReference type="SMART" id="SM00060">
    <property type="entry name" value="FN3"/>
    <property type="match status" value="2"/>
</dbReference>
<evidence type="ECO:0000256" key="3">
    <source>
        <dbReference type="ARBA" id="ARBA00004556"/>
    </source>
</evidence>
<dbReference type="GO" id="GO:0048471">
    <property type="term" value="C:perinuclear region of cytoplasm"/>
    <property type="evidence" value="ECO:0007669"/>
    <property type="project" value="UniProtKB-SubCell"/>
</dbReference>
<feature type="compositionally biased region" description="Polar residues" evidence="13">
    <location>
        <begin position="2725"/>
        <end position="2742"/>
    </location>
</feature>
<dbReference type="Gene3D" id="2.60.120.920">
    <property type="match status" value="1"/>
</dbReference>
<dbReference type="InterPro" id="IPR050617">
    <property type="entry name" value="E3_ligase_FN3/SPRY"/>
</dbReference>
<dbReference type="InterPro" id="IPR001870">
    <property type="entry name" value="B30.2/SPRY"/>
</dbReference>
<feature type="compositionally biased region" description="Polar residues" evidence="13">
    <location>
        <begin position="209"/>
        <end position="223"/>
    </location>
</feature>
<feature type="compositionally biased region" description="Basic and acidic residues" evidence="13">
    <location>
        <begin position="3368"/>
        <end position="3388"/>
    </location>
</feature>
<feature type="region of interest" description="Disordered" evidence="13">
    <location>
        <begin position="1428"/>
        <end position="1486"/>
    </location>
</feature>
<organism evidence="16 17">
    <name type="scientific">Sus scrofa</name>
    <name type="common">Pig</name>
    <dbReference type="NCBI Taxonomy" id="9823"/>
    <lineage>
        <taxon>Eukaryota</taxon>
        <taxon>Metazoa</taxon>
        <taxon>Chordata</taxon>
        <taxon>Craniata</taxon>
        <taxon>Vertebrata</taxon>
        <taxon>Euteleostomi</taxon>
        <taxon>Mammalia</taxon>
        <taxon>Eutheria</taxon>
        <taxon>Laurasiatheria</taxon>
        <taxon>Artiodactyla</taxon>
        <taxon>Suina</taxon>
        <taxon>Suidae</taxon>
        <taxon>Sus</taxon>
    </lineage>
</organism>
<feature type="compositionally biased region" description="Polar residues" evidence="13">
    <location>
        <begin position="1885"/>
        <end position="1895"/>
    </location>
</feature>
<gene>
    <name evidence="16" type="primary">CMYA5</name>
</gene>
<feature type="region of interest" description="Disordered" evidence="13">
    <location>
        <begin position="3618"/>
        <end position="3638"/>
    </location>
</feature>
<keyword evidence="7" id="KW-0703">Sarcoplasmic reticulum</keyword>
<dbReference type="InterPro" id="IPR013783">
    <property type="entry name" value="Ig-like_fold"/>
</dbReference>
<feature type="compositionally biased region" description="Basic and acidic residues" evidence="13">
    <location>
        <begin position="3141"/>
        <end position="3166"/>
    </location>
</feature>
<feature type="region of interest" description="Disordered" evidence="13">
    <location>
        <begin position="2838"/>
        <end position="2862"/>
    </location>
</feature>
<dbReference type="SUPFAM" id="SSF49899">
    <property type="entry name" value="Concanavalin A-like lectins/glucanases"/>
    <property type="match status" value="1"/>
</dbReference>
<feature type="compositionally biased region" description="Basic and acidic residues" evidence="13">
    <location>
        <begin position="2690"/>
        <end position="2724"/>
    </location>
</feature>
<dbReference type="PANTHER" id="PTHR24099:SF7">
    <property type="entry name" value="CARDIOMYOPATHY-ASSOCIATED PROTEIN 5"/>
    <property type="match status" value="1"/>
</dbReference>
<keyword evidence="8" id="KW-0175">Coiled coil</keyword>
<feature type="region of interest" description="Disordered" evidence="13">
    <location>
        <begin position="2538"/>
        <end position="2558"/>
    </location>
</feature>
<feature type="domain" description="Fibronectin type-III" evidence="15">
    <location>
        <begin position="4168"/>
        <end position="4260"/>
    </location>
</feature>
<feature type="region of interest" description="Disordered" evidence="13">
    <location>
        <begin position="3092"/>
        <end position="3166"/>
    </location>
</feature>
<dbReference type="InterPro" id="IPR013320">
    <property type="entry name" value="ConA-like_dom_sf"/>
</dbReference>
<feature type="compositionally biased region" description="Polar residues" evidence="13">
    <location>
        <begin position="2099"/>
        <end position="2114"/>
    </location>
</feature>
<evidence type="ECO:0000256" key="1">
    <source>
        <dbReference type="ARBA" id="ARBA00004123"/>
    </source>
</evidence>
<dbReference type="PROSITE" id="PS50188">
    <property type="entry name" value="B302_SPRY"/>
    <property type="match status" value="1"/>
</dbReference>
<dbReference type="GO" id="GO:0016529">
    <property type="term" value="C:sarcoplasmic reticulum"/>
    <property type="evidence" value="ECO:0007669"/>
    <property type="project" value="UniProtKB-SubCell"/>
</dbReference>
<evidence type="ECO:0000259" key="15">
    <source>
        <dbReference type="PROSITE" id="PS50853"/>
    </source>
</evidence>
<feature type="compositionally biased region" description="Polar residues" evidence="13">
    <location>
        <begin position="3214"/>
        <end position="3228"/>
    </location>
</feature>
<feature type="compositionally biased region" description="Basic and acidic residues" evidence="13">
    <location>
        <begin position="2570"/>
        <end position="2581"/>
    </location>
</feature>
<feature type="compositionally biased region" description="Basic residues" evidence="13">
    <location>
        <begin position="174"/>
        <end position="197"/>
    </location>
</feature>
<feature type="region of interest" description="Disordered" evidence="13">
    <location>
        <begin position="3478"/>
        <end position="3522"/>
    </location>
</feature>
<feature type="domain" description="B30.2/SPRY" evidence="14">
    <location>
        <begin position="4242"/>
        <end position="4427"/>
    </location>
</feature>
<feature type="compositionally biased region" description="Polar residues" evidence="13">
    <location>
        <begin position="695"/>
        <end position="724"/>
    </location>
</feature>
<evidence type="ECO:0000259" key="14">
    <source>
        <dbReference type="PROSITE" id="PS50188"/>
    </source>
</evidence>
<feature type="region of interest" description="Disordered" evidence="13">
    <location>
        <begin position="984"/>
        <end position="1021"/>
    </location>
</feature>
<dbReference type="FunFam" id="2.60.40.10:FF:000985">
    <property type="entry name" value="Cardiomyopathy associated 5"/>
    <property type="match status" value="1"/>
</dbReference>
<feature type="compositionally biased region" description="Basic and acidic residues" evidence="13">
    <location>
        <begin position="3093"/>
        <end position="3104"/>
    </location>
</feature>
<feature type="compositionally biased region" description="Polar residues" evidence="13">
    <location>
        <begin position="3577"/>
        <end position="3591"/>
    </location>
</feature>